<dbReference type="PANTHER" id="PTHR34477:SF1">
    <property type="entry name" value="UPF0213 PROTEIN YHBQ"/>
    <property type="match status" value="1"/>
</dbReference>
<dbReference type="Proteomes" id="UP000272003">
    <property type="component" value="Chromosome"/>
</dbReference>
<keyword evidence="4" id="KW-1185">Reference proteome</keyword>
<reference evidence="3 4" key="1">
    <citation type="submission" date="2018-09" db="EMBL/GenBank/DDBJ databases">
        <title>Genome sequencing of strain BHWM-4.</title>
        <authorList>
            <person name="Heo J."/>
            <person name="Kim S.-J."/>
            <person name="Kwon S.-W."/>
        </authorList>
    </citation>
    <scope>NUCLEOTIDE SEQUENCE [LARGE SCALE GENOMIC DNA]</scope>
    <source>
        <strain evidence="3 4">BHWM-4</strain>
    </source>
</reference>
<dbReference type="OrthoDB" id="9807770at2"/>
<protein>
    <submittedName>
        <fullName evidence="3">GIY-YIG nuclease family protein</fullName>
    </submittedName>
</protein>
<dbReference type="Pfam" id="PF01541">
    <property type="entry name" value="GIY-YIG"/>
    <property type="match status" value="1"/>
</dbReference>
<dbReference type="PANTHER" id="PTHR34477">
    <property type="entry name" value="UPF0213 PROTEIN YHBQ"/>
    <property type="match status" value="1"/>
</dbReference>
<evidence type="ECO:0000256" key="1">
    <source>
        <dbReference type="ARBA" id="ARBA00007435"/>
    </source>
</evidence>
<dbReference type="Gene3D" id="3.40.1440.10">
    <property type="entry name" value="GIY-YIG endonuclease"/>
    <property type="match status" value="1"/>
</dbReference>
<dbReference type="PROSITE" id="PS50164">
    <property type="entry name" value="GIY_YIG"/>
    <property type="match status" value="1"/>
</dbReference>
<dbReference type="EMBL" id="CP032626">
    <property type="protein sequence ID" value="AYF92486.1"/>
    <property type="molecule type" value="Genomic_DNA"/>
</dbReference>
<organism evidence="3 4">
    <name type="scientific">Apilactobacillus bombintestini</name>
    <dbReference type="NCBI Taxonomy" id="2419772"/>
    <lineage>
        <taxon>Bacteria</taxon>
        <taxon>Bacillati</taxon>
        <taxon>Bacillota</taxon>
        <taxon>Bacilli</taxon>
        <taxon>Lactobacillales</taxon>
        <taxon>Lactobacillaceae</taxon>
        <taxon>Apilactobacillus</taxon>
    </lineage>
</organism>
<evidence type="ECO:0000313" key="4">
    <source>
        <dbReference type="Proteomes" id="UP000272003"/>
    </source>
</evidence>
<dbReference type="InterPro" id="IPR035901">
    <property type="entry name" value="GIY-YIG_endonuc_sf"/>
</dbReference>
<dbReference type="InterPro" id="IPR050190">
    <property type="entry name" value="UPF0213_domain"/>
</dbReference>
<dbReference type="RefSeq" id="WP_120784254.1">
    <property type="nucleotide sequence ID" value="NZ_CP032626.1"/>
</dbReference>
<dbReference type="SUPFAM" id="SSF82771">
    <property type="entry name" value="GIY-YIG endonuclease"/>
    <property type="match status" value="1"/>
</dbReference>
<name>A0A387AUR1_9LACO</name>
<gene>
    <name evidence="3" type="ORF">D7I45_02885</name>
</gene>
<sequence>MEKTNNYFMYVLLCGDNSLYGGFTTDLKHRLKQHQTGKGAKYTKSHLPVKMIFSKQFDTKHDALSAEYHFKHQSRKKKIEYLIEQGINVKQYGLKV</sequence>
<dbReference type="CDD" id="cd10456">
    <property type="entry name" value="GIY-YIG_UPF0213"/>
    <property type="match status" value="1"/>
</dbReference>
<dbReference type="InterPro" id="IPR000305">
    <property type="entry name" value="GIY-YIG_endonuc"/>
</dbReference>
<accession>A0A387AUR1</accession>
<comment type="similarity">
    <text evidence="1">Belongs to the UPF0213 family.</text>
</comment>
<dbReference type="KEGG" id="abom:D7I45_02885"/>
<proteinExistence type="inferred from homology"/>
<evidence type="ECO:0000313" key="3">
    <source>
        <dbReference type="EMBL" id="AYF92486.1"/>
    </source>
</evidence>
<feature type="domain" description="GIY-YIG" evidence="2">
    <location>
        <begin position="5"/>
        <end position="80"/>
    </location>
</feature>
<evidence type="ECO:0000259" key="2">
    <source>
        <dbReference type="PROSITE" id="PS50164"/>
    </source>
</evidence>
<dbReference type="AlphaFoldDB" id="A0A387AUR1"/>